<dbReference type="EMBL" id="LQYV01000137">
    <property type="protein sequence ID" value="KYD21110.1"/>
    <property type="molecule type" value="Genomic_DNA"/>
</dbReference>
<sequence>MVKWVDEKSTNVTRENAENRKQRADRRLARSRLSSMCVEVGEDE</sequence>
<reference evidence="2 3" key="1">
    <citation type="submission" date="2016-01" db="EMBL/GenBank/DDBJ databases">
        <title>Draft Genome Sequences of Seven Thermophilic Sporeformers Isolated from Foods.</title>
        <authorList>
            <person name="Berendsen E.M."/>
            <person name="Wells-Bennik M.H."/>
            <person name="Krawcyk A.O."/>
            <person name="De Jong A."/>
            <person name="Holsappel S."/>
            <person name="Eijlander R.T."/>
            <person name="Kuipers O.P."/>
        </authorList>
    </citation>
    <scope>NUCLEOTIDE SEQUENCE [LARGE SCALE GENOMIC DNA]</scope>
    <source>
        <strain evidence="2 3">B4109</strain>
    </source>
</reference>
<dbReference type="AlphaFoldDB" id="A0A150M943"/>
<proteinExistence type="predicted"/>
<evidence type="ECO:0000256" key="1">
    <source>
        <dbReference type="SAM" id="MobiDB-lite"/>
    </source>
</evidence>
<comment type="caution">
    <text evidence="2">The sequence shown here is derived from an EMBL/GenBank/DDBJ whole genome shotgun (WGS) entry which is preliminary data.</text>
</comment>
<evidence type="ECO:0000313" key="2">
    <source>
        <dbReference type="EMBL" id="KYD21110.1"/>
    </source>
</evidence>
<evidence type="ECO:0000313" key="3">
    <source>
        <dbReference type="Proteomes" id="UP000075424"/>
    </source>
</evidence>
<organism evidence="2 3">
    <name type="scientific">Geobacillus stearothermophilus</name>
    <name type="common">Bacillus stearothermophilus</name>
    <dbReference type="NCBI Taxonomy" id="1422"/>
    <lineage>
        <taxon>Bacteria</taxon>
        <taxon>Bacillati</taxon>
        <taxon>Bacillota</taxon>
        <taxon>Bacilli</taxon>
        <taxon>Bacillales</taxon>
        <taxon>Anoxybacillaceae</taxon>
        <taxon>Geobacillus</taxon>
    </lineage>
</organism>
<gene>
    <name evidence="2" type="ORF">B4109_0074</name>
</gene>
<dbReference type="PATRIC" id="fig|1422.18.peg.1775"/>
<accession>A0A150M943</accession>
<protein>
    <submittedName>
        <fullName evidence="2">Uncharacterized protein</fullName>
    </submittedName>
</protein>
<feature type="region of interest" description="Disordered" evidence="1">
    <location>
        <begin position="1"/>
        <end position="28"/>
    </location>
</feature>
<dbReference type="Proteomes" id="UP000075424">
    <property type="component" value="Unassembled WGS sequence"/>
</dbReference>
<name>A0A150M943_GEOSE</name>